<evidence type="ECO:0008006" key="5">
    <source>
        <dbReference type="Google" id="ProtNLM"/>
    </source>
</evidence>
<dbReference type="PANTHER" id="PTHR43157:SF31">
    <property type="entry name" value="PHOSPHATIDYLINOSITOL-GLYCAN BIOSYNTHESIS CLASS F PROTEIN"/>
    <property type="match status" value="1"/>
</dbReference>
<dbReference type="InterPro" id="IPR036291">
    <property type="entry name" value="NAD(P)-bd_dom_sf"/>
</dbReference>
<gene>
    <name evidence="3" type="ORF">Zmor_025901</name>
</gene>
<proteinExistence type="inferred from homology"/>
<dbReference type="Proteomes" id="UP001168821">
    <property type="component" value="Unassembled WGS sequence"/>
</dbReference>
<dbReference type="PANTHER" id="PTHR43157">
    <property type="entry name" value="PHOSPHATIDYLINOSITOL-GLYCAN BIOSYNTHESIS CLASS F PROTEIN-RELATED"/>
    <property type="match status" value="1"/>
</dbReference>
<dbReference type="CDD" id="cd05327">
    <property type="entry name" value="retinol-DH_like_SDR_c_like"/>
    <property type="match status" value="1"/>
</dbReference>
<evidence type="ECO:0000313" key="3">
    <source>
        <dbReference type="EMBL" id="KAJ3643176.1"/>
    </source>
</evidence>
<evidence type="ECO:0000256" key="1">
    <source>
        <dbReference type="ARBA" id="ARBA00023002"/>
    </source>
</evidence>
<organism evidence="3 4">
    <name type="scientific">Zophobas morio</name>
    <dbReference type="NCBI Taxonomy" id="2755281"/>
    <lineage>
        <taxon>Eukaryota</taxon>
        <taxon>Metazoa</taxon>
        <taxon>Ecdysozoa</taxon>
        <taxon>Arthropoda</taxon>
        <taxon>Hexapoda</taxon>
        <taxon>Insecta</taxon>
        <taxon>Pterygota</taxon>
        <taxon>Neoptera</taxon>
        <taxon>Endopterygota</taxon>
        <taxon>Coleoptera</taxon>
        <taxon>Polyphaga</taxon>
        <taxon>Cucujiformia</taxon>
        <taxon>Tenebrionidae</taxon>
        <taxon>Zophobas</taxon>
    </lineage>
</organism>
<evidence type="ECO:0000256" key="2">
    <source>
        <dbReference type="RuleBase" id="RU000363"/>
    </source>
</evidence>
<comment type="caution">
    <text evidence="3">The sequence shown here is derived from an EMBL/GenBank/DDBJ whole genome shotgun (WGS) entry which is preliminary data.</text>
</comment>
<dbReference type="SUPFAM" id="SSF51735">
    <property type="entry name" value="NAD(P)-binding Rossmann-fold domains"/>
    <property type="match status" value="1"/>
</dbReference>
<reference evidence="3" key="1">
    <citation type="journal article" date="2023" name="G3 (Bethesda)">
        <title>Whole genome assemblies of Zophobas morio and Tenebrio molitor.</title>
        <authorList>
            <person name="Kaur S."/>
            <person name="Stinson S.A."/>
            <person name="diCenzo G.C."/>
        </authorList>
    </citation>
    <scope>NUCLEOTIDE SEQUENCE</scope>
    <source>
        <strain evidence="3">QUZm001</strain>
    </source>
</reference>
<dbReference type="GO" id="GO:0016491">
    <property type="term" value="F:oxidoreductase activity"/>
    <property type="evidence" value="ECO:0007669"/>
    <property type="project" value="UniProtKB-KW"/>
</dbReference>
<comment type="similarity">
    <text evidence="2">Belongs to the short-chain dehydrogenases/reductases (SDR) family.</text>
</comment>
<dbReference type="Gene3D" id="3.40.50.720">
    <property type="entry name" value="NAD(P)-binding Rossmann-like Domain"/>
    <property type="match status" value="1"/>
</dbReference>
<protein>
    <recommendedName>
        <fullName evidence="5">Retinol dehydrogenase 11</fullName>
    </recommendedName>
</protein>
<dbReference type="PRINTS" id="PR00081">
    <property type="entry name" value="GDHRDH"/>
</dbReference>
<dbReference type="EMBL" id="JALNTZ010000008">
    <property type="protein sequence ID" value="KAJ3643176.1"/>
    <property type="molecule type" value="Genomic_DNA"/>
</dbReference>
<dbReference type="AlphaFoldDB" id="A0AA38M4M2"/>
<dbReference type="InterPro" id="IPR002347">
    <property type="entry name" value="SDR_fam"/>
</dbReference>
<evidence type="ECO:0000313" key="4">
    <source>
        <dbReference type="Proteomes" id="UP001168821"/>
    </source>
</evidence>
<dbReference type="PRINTS" id="PR00080">
    <property type="entry name" value="SDRFAMILY"/>
</dbReference>
<name>A0AA38M4M2_9CUCU</name>
<keyword evidence="4" id="KW-1185">Reference proteome</keyword>
<keyword evidence="1" id="KW-0560">Oxidoreductase</keyword>
<dbReference type="Pfam" id="PF00106">
    <property type="entry name" value="adh_short"/>
    <property type="match status" value="1"/>
</dbReference>
<sequence>MGALKIILGVILAVVALLKLYIKSITRMCKSQVCLEGKIAVVTGANTGIGYETALDFAKRGAKVILACRNKSKAEEARRKIIQETQNEKIFVRIVDMASFDSVRKFAKEMEETEDHIDILVNNAGAYALEKKRTVDGHPLLMQVNYFSSFLLTNLVLDLLKKSTAGRIVNVSSMAGKRADQFDINKIDEFAPNNSDYAFTKLCNILFTIELAKKLRGTKVTTYSLHPGFIETDIFNNITGLRKLLFIIIIKLFSITCEEGAQTNIYCSVAKGIEKYNGEHFSCCERVEPYKTASDPELPQKLWEKTEKLVFKHKNPF</sequence>
<accession>A0AA38M4M2</accession>